<evidence type="ECO:0000259" key="5">
    <source>
        <dbReference type="PROSITE" id="PS50975"/>
    </source>
</evidence>
<reference evidence="6 7" key="1">
    <citation type="submission" date="2024-10" db="EMBL/GenBank/DDBJ databases">
        <title>Updated reference genomes for cyclostephanoid diatoms.</title>
        <authorList>
            <person name="Roberts W.R."/>
            <person name="Alverson A.J."/>
        </authorList>
    </citation>
    <scope>NUCLEOTIDE SEQUENCE [LARGE SCALE GENOMIC DNA]</scope>
    <source>
        <strain evidence="6 7">AJA010-31</strain>
    </source>
</reference>
<feature type="domain" description="ATP-grasp" evidence="5">
    <location>
        <begin position="243"/>
        <end position="459"/>
    </location>
</feature>
<accession>A0ABD3NID5</accession>
<comment type="caution">
    <text evidence="6">The sequence shown here is derived from an EMBL/GenBank/DDBJ whole genome shotgun (WGS) entry which is preliminary data.</text>
</comment>
<evidence type="ECO:0000313" key="6">
    <source>
        <dbReference type="EMBL" id="KAL3775622.1"/>
    </source>
</evidence>
<dbReference type="Proteomes" id="UP001530400">
    <property type="component" value="Unassembled WGS sequence"/>
</dbReference>
<dbReference type="InterPro" id="IPR011761">
    <property type="entry name" value="ATP-grasp"/>
</dbReference>
<protein>
    <recommendedName>
        <fullName evidence="5">ATP-grasp domain-containing protein</fullName>
    </recommendedName>
</protein>
<dbReference type="PANTHER" id="PTHR43585:SF2">
    <property type="entry name" value="ATP-GRASP ENZYME FSQD"/>
    <property type="match status" value="1"/>
</dbReference>
<dbReference type="Gene3D" id="3.30.470.20">
    <property type="entry name" value="ATP-grasp fold, B domain"/>
    <property type="match status" value="1"/>
</dbReference>
<evidence type="ECO:0000256" key="1">
    <source>
        <dbReference type="ARBA" id="ARBA00022598"/>
    </source>
</evidence>
<keyword evidence="1" id="KW-0436">Ligase</keyword>
<organism evidence="6 7">
    <name type="scientific">Cyclotella atomus</name>
    <dbReference type="NCBI Taxonomy" id="382360"/>
    <lineage>
        <taxon>Eukaryota</taxon>
        <taxon>Sar</taxon>
        <taxon>Stramenopiles</taxon>
        <taxon>Ochrophyta</taxon>
        <taxon>Bacillariophyta</taxon>
        <taxon>Coscinodiscophyceae</taxon>
        <taxon>Thalassiosirophycidae</taxon>
        <taxon>Stephanodiscales</taxon>
        <taxon>Stephanodiscaceae</taxon>
        <taxon>Cyclotella</taxon>
    </lineage>
</organism>
<name>A0ABD3NID5_9STRA</name>
<dbReference type="PANTHER" id="PTHR43585">
    <property type="entry name" value="FUMIPYRROLE BIOSYNTHESIS PROTEIN C"/>
    <property type="match status" value="1"/>
</dbReference>
<keyword evidence="3 4" id="KW-0067">ATP-binding</keyword>
<proteinExistence type="predicted"/>
<dbReference type="GO" id="GO:0016874">
    <property type="term" value="F:ligase activity"/>
    <property type="evidence" value="ECO:0007669"/>
    <property type="project" value="UniProtKB-KW"/>
</dbReference>
<dbReference type="Pfam" id="PF13535">
    <property type="entry name" value="ATP-grasp_4"/>
    <property type="match status" value="1"/>
</dbReference>
<evidence type="ECO:0000256" key="4">
    <source>
        <dbReference type="PROSITE-ProRule" id="PRU00409"/>
    </source>
</evidence>
<dbReference type="EMBL" id="JALLPJ020001146">
    <property type="protein sequence ID" value="KAL3775622.1"/>
    <property type="molecule type" value="Genomic_DNA"/>
</dbReference>
<dbReference type="AlphaFoldDB" id="A0ABD3NID5"/>
<evidence type="ECO:0000256" key="2">
    <source>
        <dbReference type="ARBA" id="ARBA00022741"/>
    </source>
</evidence>
<gene>
    <name evidence="6" type="ORF">ACHAWO_001889</name>
</gene>
<evidence type="ECO:0000256" key="3">
    <source>
        <dbReference type="ARBA" id="ARBA00022840"/>
    </source>
</evidence>
<dbReference type="SUPFAM" id="SSF56059">
    <property type="entry name" value="Glutathione synthetase ATP-binding domain-like"/>
    <property type="match status" value="1"/>
</dbReference>
<dbReference type="GO" id="GO:0005524">
    <property type="term" value="F:ATP binding"/>
    <property type="evidence" value="ECO:0007669"/>
    <property type="project" value="UniProtKB-UniRule"/>
</dbReference>
<dbReference type="PROSITE" id="PS50975">
    <property type="entry name" value="ATP_GRASP"/>
    <property type="match status" value="1"/>
</dbReference>
<keyword evidence="7" id="KW-1185">Reference proteome</keyword>
<sequence>MKLLEIVTQIILLSLPHAYKAVNGLIDRPRRPAFARSSVLTHNSLTFLTAALQSRGGAHDESTTNIAIDDANDSIAVHSDEMQQLRQQWSSVPAIPSISWPFDIELAHDETHKEHIQQQKQKPIKAIIIMDGFSPYHGQYLDQAAHHLYGAAVIHILSDFMTRFMYQVEKETDHLSSRMPDLDNAQEVEAWKNLIPSNMEVCGIYCESDSGLDDAEKLGVALGLYPRCHDGVNEARRNKYLTNQMVQDAGLDTVKQKSCKSLKEAEEFATTLGLEDGAENASTMVVVKPLRGVASDDVHLCSDMASLRAAFNKIYQSAVFGSATSSKHENVLVQEFATGTEYAIDVVCKDGERKVAALWKYDKRAVNDAPFVYFSTQLVAAVGEDVEQAVCEYVFNALDALGIRWGLHHVEVIVEKTSTDTIRVRLVEVNCRQHNTDFRPLTNAVVGYNALDMTLTAYLGDGSDSQQNKHQYPLETEHLRLKWNTLPTLPSTLAYGAIVHFVSFVEGTISRIRFDILNEMEELDSVMDMEVYPQFLEVGNEIEKTKDIRTDTGWAHIMNDDKIKFQADYQRLVELMAEMFEVE</sequence>
<evidence type="ECO:0000313" key="7">
    <source>
        <dbReference type="Proteomes" id="UP001530400"/>
    </source>
</evidence>
<dbReference type="InterPro" id="IPR052032">
    <property type="entry name" value="ATP-dep_AA_Ligase"/>
</dbReference>
<keyword evidence="2 4" id="KW-0547">Nucleotide-binding</keyword>